<evidence type="ECO:0000313" key="3">
    <source>
        <dbReference type="EMBL" id="SAL79074.1"/>
    </source>
</evidence>
<name>A0A158KDE1_9BURK</name>
<feature type="compositionally biased region" description="Basic and acidic residues" evidence="1">
    <location>
        <begin position="196"/>
        <end position="212"/>
    </location>
</feature>
<feature type="region of interest" description="Disordered" evidence="1">
    <location>
        <begin position="315"/>
        <end position="336"/>
    </location>
</feature>
<keyword evidence="4" id="KW-1185">Reference proteome</keyword>
<keyword evidence="2" id="KW-0812">Transmembrane</keyword>
<feature type="transmembrane region" description="Helical" evidence="2">
    <location>
        <begin position="82"/>
        <end position="103"/>
    </location>
</feature>
<protein>
    <recommendedName>
        <fullName evidence="5">Zinc ribbon domain-containing protein</fullName>
    </recommendedName>
</protein>
<dbReference type="AlphaFoldDB" id="A0A158KDE1"/>
<evidence type="ECO:0000313" key="4">
    <source>
        <dbReference type="Proteomes" id="UP000054770"/>
    </source>
</evidence>
<evidence type="ECO:0000256" key="2">
    <source>
        <dbReference type="SAM" id="Phobius"/>
    </source>
</evidence>
<feature type="compositionally biased region" description="Low complexity" evidence="1">
    <location>
        <begin position="135"/>
        <end position="145"/>
    </location>
</feature>
<keyword evidence="2" id="KW-0472">Membrane</keyword>
<feature type="region of interest" description="Disordered" evidence="1">
    <location>
        <begin position="184"/>
        <end position="212"/>
    </location>
</feature>
<comment type="caution">
    <text evidence="3">The sequence shown here is derived from an EMBL/GenBank/DDBJ whole genome shotgun (WGS) entry which is preliminary data.</text>
</comment>
<organism evidence="3 4">
    <name type="scientific">Caballeronia choica</name>
    <dbReference type="NCBI Taxonomy" id="326476"/>
    <lineage>
        <taxon>Bacteria</taxon>
        <taxon>Pseudomonadati</taxon>
        <taxon>Pseudomonadota</taxon>
        <taxon>Betaproteobacteria</taxon>
        <taxon>Burkholderiales</taxon>
        <taxon>Burkholderiaceae</taxon>
        <taxon>Caballeronia</taxon>
    </lineage>
</organism>
<dbReference type="EMBL" id="FCON02000082">
    <property type="protein sequence ID" value="SAL79074.1"/>
    <property type="molecule type" value="Genomic_DNA"/>
</dbReference>
<sequence>MSYAETLVRRTCPRCKGHGAQTAEDAEYCPICGAETVALPLDDDRGIHAGVARPAYRPAPAQRTDEARALQRVRASSAFDSIVMSFAAGVGVTALLTAGLMYFQHSKDAQPDASSLSNYGAGRVVALSSRAASDASDAAQPLPRSASPPAPAVDQSAAGAVLPEETPSTAIPAETMGAILTKPAHAVSPPVGDVAPTRKLDPRPTQKVETAPDRNALAGTRQALAQGDLKEARARFEQLPANAKSRPEAHQLAGDLLRREQERDASLQDARWCELGKNWGCMAQSAAHAKAVDPGNVESTVMLSVATSKMRLADNARVPALNGPEQGPGQPRVGAQ</sequence>
<accession>A0A158KDE1</accession>
<keyword evidence="2" id="KW-1133">Transmembrane helix</keyword>
<reference evidence="3" key="1">
    <citation type="submission" date="2016-01" db="EMBL/GenBank/DDBJ databases">
        <authorList>
            <person name="Peeters C."/>
        </authorList>
    </citation>
    <scope>NUCLEOTIDE SEQUENCE [LARGE SCALE GENOMIC DNA]</scope>
    <source>
        <strain evidence="3">LMG 22940</strain>
    </source>
</reference>
<evidence type="ECO:0008006" key="5">
    <source>
        <dbReference type="Google" id="ProtNLM"/>
    </source>
</evidence>
<feature type="region of interest" description="Disordered" evidence="1">
    <location>
        <begin position="135"/>
        <end position="161"/>
    </location>
</feature>
<proteinExistence type="predicted"/>
<evidence type="ECO:0000256" key="1">
    <source>
        <dbReference type="SAM" id="MobiDB-lite"/>
    </source>
</evidence>
<dbReference type="Proteomes" id="UP000054770">
    <property type="component" value="Unassembled WGS sequence"/>
</dbReference>
<gene>
    <name evidence="3" type="ORF">AWB68_05558</name>
</gene>